<accession>A0A417Z560</accession>
<sequence>MIAAVAVSQNADDPLAGLEVREMPKPDVPQGWSLVKVVTSSINMHDVWTLRGVGHPPELLPRILGCDAAGYDEDGNRVVVHGIIGDLDRGRGDETLDPKRSLLSEQYEGTFAEYVAVPARNLVPLPDGISFEDAACLPVAWGTAYRMLATQAKLRAGDTVLVQGSAGGVNSAAIKLAVAMGATVYATSRTDEKLALAESWGARGIADGARLPEQVDYVIDNVGEATWSHSVKSLRPGGAIVTCGATTGMNPSADLGRIFYQQKRVLGSTMCTLAELQQLVRVMENTGVRPLIDSTVSLENIRDGFETMLGGDVRGKIVVRVADGD</sequence>
<dbReference type="InterPro" id="IPR052711">
    <property type="entry name" value="Zinc_ADH-like"/>
</dbReference>
<dbReference type="PANTHER" id="PTHR45033">
    <property type="match status" value="1"/>
</dbReference>
<dbReference type="EMBL" id="QWLM01000008">
    <property type="protein sequence ID" value="RHW45766.1"/>
    <property type="molecule type" value="Genomic_DNA"/>
</dbReference>
<dbReference type="SUPFAM" id="SSF50129">
    <property type="entry name" value="GroES-like"/>
    <property type="match status" value="1"/>
</dbReference>
<dbReference type="GO" id="GO:0016491">
    <property type="term" value="F:oxidoreductase activity"/>
    <property type="evidence" value="ECO:0007669"/>
    <property type="project" value="InterPro"/>
</dbReference>
<dbReference type="Pfam" id="PF08240">
    <property type="entry name" value="ADH_N"/>
    <property type="match status" value="1"/>
</dbReference>
<dbReference type="SUPFAM" id="SSF51735">
    <property type="entry name" value="NAD(P)-binding Rossmann-fold domains"/>
    <property type="match status" value="1"/>
</dbReference>
<dbReference type="Gene3D" id="3.90.180.10">
    <property type="entry name" value="Medium-chain alcohol dehydrogenases, catalytic domain"/>
    <property type="match status" value="1"/>
</dbReference>
<gene>
    <name evidence="2" type="ORF">D1832_08705</name>
</gene>
<name>A0A417Z560_9MICO</name>
<dbReference type="InterPro" id="IPR011032">
    <property type="entry name" value="GroES-like_sf"/>
</dbReference>
<dbReference type="AlphaFoldDB" id="A0A417Z560"/>
<dbReference type="Proteomes" id="UP000285376">
    <property type="component" value="Unassembled WGS sequence"/>
</dbReference>
<dbReference type="RefSeq" id="WP_118913509.1">
    <property type="nucleotide sequence ID" value="NZ_CBCRVH010000009.1"/>
</dbReference>
<organism evidence="2 3">
    <name type="scientific">Dermacoccus abyssi</name>
    <dbReference type="NCBI Taxonomy" id="322596"/>
    <lineage>
        <taxon>Bacteria</taxon>
        <taxon>Bacillati</taxon>
        <taxon>Actinomycetota</taxon>
        <taxon>Actinomycetes</taxon>
        <taxon>Micrococcales</taxon>
        <taxon>Dermacoccaceae</taxon>
        <taxon>Dermacoccus</taxon>
    </lineage>
</organism>
<proteinExistence type="predicted"/>
<evidence type="ECO:0000313" key="2">
    <source>
        <dbReference type="EMBL" id="RHW45766.1"/>
    </source>
</evidence>
<dbReference type="Gene3D" id="3.40.50.720">
    <property type="entry name" value="NAD(P)-binding Rossmann-like Domain"/>
    <property type="match status" value="1"/>
</dbReference>
<evidence type="ECO:0000259" key="1">
    <source>
        <dbReference type="SMART" id="SM00829"/>
    </source>
</evidence>
<dbReference type="InterPro" id="IPR036291">
    <property type="entry name" value="NAD(P)-bd_dom_sf"/>
</dbReference>
<dbReference type="SMART" id="SM00829">
    <property type="entry name" value="PKS_ER"/>
    <property type="match status" value="1"/>
</dbReference>
<dbReference type="InterPro" id="IPR020843">
    <property type="entry name" value="ER"/>
</dbReference>
<dbReference type="PANTHER" id="PTHR45033:SF3">
    <property type="entry name" value="DEHYDROGENASE, PUTATIVE (AFU_ORTHOLOGUE AFUA_2G13270)-RELATED"/>
    <property type="match status" value="1"/>
</dbReference>
<evidence type="ECO:0000313" key="3">
    <source>
        <dbReference type="Proteomes" id="UP000285376"/>
    </source>
</evidence>
<dbReference type="InterPro" id="IPR013154">
    <property type="entry name" value="ADH-like_N"/>
</dbReference>
<reference evidence="2 3" key="1">
    <citation type="submission" date="2018-08" db="EMBL/GenBank/DDBJ databases">
        <title>Whole genome sequence analysis of Dermacoccus abyssi bacteria isolated from Deep Mariana trench Micromonospora spp reveals genes involved in the environmental adaptation and production of secondary metabolites.</title>
        <authorList>
            <person name="Abdel-Mageed W.M."/>
            <person name="Lehri B."/>
            <person name="Nouioui I."/>
            <person name="Goodfellow I."/>
            <person name="Jaspars M."/>
            <person name="Karlyshev A."/>
        </authorList>
    </citation>
    <scope>NUCLEOTIDE SEQUENCE [LARGE SCALE GENOMIC DNA]</scope>
    <source>
        <strain evidence="2 3">MT1.1</strain>
    </source>
</reference>
<comment type="caution">
    <text evidence="2">The sequence shown here is derived from an EMBL/GenBank/DDBJ whole genome shotgun (WGS) entry which is preliminary data.</text>
</comment>
<feature type="domain" description="Enoyl reductase (ER)" evidence="1">
    <location>
        <begin position="13"/>
        <end position="319"/>
    </location>
</feature>
<dbReference type="Pfam" id="PF00107">
    <property type="entry name" value="ADH_zinc_N"/>
    <property type="match status" value="1"/>
</dbReference>
<protein>
    <submittedName>
        <fullName evidence="2">Zn-dependent oxidoreductase</fullName>
    </submittedName>
</protein>
<dbReference type="InterPro" id="IPR013149">
    <property type="entry name" value="ADH-like_C"/>
</dbReference>